<name>A0A9E7C2Y9_9ACTN</name>
<evidence type="ECO:0000256" key="1">
    <source>
        <dbReference type="SAM" id="SignalP"/>
    </source>
</evidence>
<feature type="chain" id="PRO_5039241456" description="Asl1-like glycosyl hydrolase catalytic domain-containing protein" evidence="1">
    <location>
        <begin position="27"/>
        <end position="460"/>
    </location>
</feature>
<keyword evidence="1" id="KW-0732">Signal</keyword>
<proteinExistence type="predicted"/>
<evidence type="ECO:0000313" key="2">
    <source>
        <dbReference type="EMBL" id="UGS39031.1"/>
    </source>
</evidence>
<dbReference type="Gene3D" id="3.20.20.80">
    <property type="entry name" value="Glycosidases"/>
    <property type="match status" value="1"/>
</dbReference>
<evidence type="ECO:0008006" key="4">
    <source>
        <dbReference type="Google" id="ProtNLM"/>
    </source>
</evidence>
<dbReference type="PANTHER" id="PTHR12631:SF10">
    <property type="entry name" value="BETA-XYLOSIDASE-LIKE PROTEIN-RELATED"/>
    <property type="match status" value="1"/>
</dbReference>
<dbReference type="InterPro" id="IPR017853">
    <property type="entry name" value="GH"/>
</dbReference>
<dbReference type="EMBL" id="CP087164">
    <property type="protein sequence ID" value="UGS39031.1"/>
    <property type="molecule type" value="Genomic_DNA"/>
</dbReference>
<dbReference type="KEGG" id="sbae:DSM104329_05463"/>
<dbReference type="PANTHER" id="PTHR12631">
    <property type="entry name" value="ALPHA-L-IDURONIDASE"/>
    <property type="match status" value="1"/>
</dbReference>
<gene>
    <name evidence="2" type="ORF">DSM104329_05463</name>
</gene>
<dbReference type="Proteomes" id="UP001162834">
    <property type="component" value="Chromosome"/>
</dbReference>
<keyword evidence="3" id="KW-1185">Reference proteome</keyword>
<organism evidence="2 3">
    <name type="scientific">Capillimicrobium parvum</name>
    <dbReference type="NCBI Taxonomy" id="2884022"/>
    <lineage>
        <taxon>Bacteria</taxon>
        <taxon>Bacillati</taxon>
        <taxon>Actinomycetota</taxon>
        <taxon>Thermoleophilia</taxon>
        <taxon>Solirubrobacterales</taxon>
        <taxon>Capillimicrobiaceae</taxon>
        <taxon>Capillimicrobium</taxon>
    </lineage>
</organism>
<feature type="signal peptide" evidence="1">
    <location>
        <begin position="1"/>
        <end position="26"/>
    </location>
</feature>
<dbReference type="AlphaFoldDB" id="A0A9E7C2Y9"/>
<dbReference type="SUPFAM" id="SSF51445">
    <property type="entry name" value="(Trans)glycosidases"/>
    <property type="match status" value="1"/>
</dbReference>
<accession>A0A9E7C2Y9</accession>
<evidence type="ECO:0000313" key="3">
    <source>
        <dbReference type="Proteomes" id="UP001162834"/>
    </source>
</evidence>
<sequence length="460" mass="48622">MLAPRARFIRLCLCALVAVAATGALAAPAPAAVPPDFYSVSVNTIFNPDGTLKPNGDAQLAALQATGVTAARMDASYAAVQPLGTGPGFPPSFVVLDRIATALASHGLRWEPTLGYAPLWDRPDPSTDKTPPSNPAAFAAYGAAVVARYGPSGSFWAANPGLPVLPMELIEVWNEPNLPAYWRPAPDAARYARLYLATRTAIHAVAPGVKVVTGGLSPYEKPVNFLARMKRDQPQLMGNLDGVGFHPYAAGAPGVIAQVAALRTGLNRLGGRAVSIAVTEVGWPLPNRSPTRNFALPDRTRGGATGLMADAMGSGNCNVSGMTLFNWTSAMSNPVEQEDWFGIERPDLTPTRSVGAYSGAVRRNQTPGSVATCGGRGSARLALGLRLKAKQAKKRRCATATVTYRGLPLNHVRVAMQANRRTIHPLTGHRGIARLCFRGKPRISARAAVGDWARSAKRTV</sequence>
<dbReference type="RefSeq" id="WP_259313041.1">
    <property type="nucleotide sequence ID" value="NZ_CP087164.1"/>
</dbReference>
<dbReference type="GO" id="GO:0004553">
    <property type="term" value="F:hydrolase activity, hydrolyzing O-glycosyl compounds"/>
    <property type="evidence" value="ECO:0007669"/>
    <property type="project" value="TreeGrafter"/>
</dbReference>
<reference evidence="2" key="1">
    <citation type="journal article" date="2022" name="Int. J. Syst. Evol. Microbiol.">
        <title>Pseudomonas aegrilactucae sp. nov. and Pseudomonas morbosilactucae sp. nov., pathogens causing bacterial rot of lettuce in Japan.</title>
        <authorList>
            <person name="Sawada H."/>
            <person name="Fujikawa T."/>
            <person name="Satou M."/>
        </authorList>
    </citation>
    <scope>NUCLEOTIDE SEQUENCE</scope>
    <source>
        <strain evidence="2">0166_1</strain>
    </source>
</reference>
<dbReference type="InterPro" id="IPR051923">
    <property type="entry name" value="Glycosyl_Hydrolase_39"/>
</dbReference>
<protein>
    <recommendedName>
        <fullName evidence="4">Asl1-like glycosyl hydrolase catalytic domain-containing protein</fullName>
    </recommendedName>
</protein>